<dbReference type="Proteomes" id="UP001177003">
    <property type="component" value="Chromosome 2"/>
</dbReference>
<protein>
    <submittedName>
        <fullName evidence="2">Uncharacterized protein</fullName>
    </submittedName>
</protein>
<feature type="compositionally biased region" description="Polar residues" evidence="1">
    <location>
        <begin position="7"/>
        <end position="18"/>
    </location>
</feature>
<organism evidence="2 3">
    <name type="scientific">Lactuca saligna</name>
    <name type="common">Willowleaf lettuce</name>
    <dbReference type="NCBI Taxonomy" id="75948"/>
    <lineage>
        <taxon>Eukaryota</taxon>
        <taxon>Viridiplantae</taxon>
        <taxon>Streptophyta</taxon>
        <taxon>Embryophyta</taxon>
        <taxon>Tracheophyta</taxon>
        <taxon>Spermatophyta</taxon>
        <taxon>Magnoliopsida</taxon>
        <taxon>eudicotyledons</taxon>
        <taxon>Gunneridae</taxon>
        <taxon>Pentapetalae</taxon>
        <taxon>asterids</taxon>
        <taxon>campanulids</taxon>
        <taxon>Asterales</taxon>
        <taxon>Asteraceae</taxon>
        <taxon>Cichorioideae</taxon>
        <taxon>Cichorieae</taxon>
        <taxon>Lactucinae</taxon>
        <taxon>Lactuca</taxon>
    </lineage>
</organism>
<dbReference type="AlphaFoldDB" id="A0AA35VTH5"/>
<name>A0AA35VTH5_LACSI</name>
<feature type="region of interest" description="Disordered" evidence="1">
    <location>
        <begin position="83"/>
        <end position="126"/>
    </location>
</feature>
<evidence type="ECO:0000313" key="2">
    <source>
        <dbReference type="EMBL" id="CAI9272755.1"/>
    </source>
</evidence>
<evidence type="ECO:0000256" key="1">
    <source>
        <dbReference type="SAM" id="MobiDB-lite"/>
    </source>
</evidence>
<reference evidence="2" key="1">
    <citation type="submission" date="2023-04" db="EMBL/GenBank/DDBJ databases">
        <authorList>
            <person name="Vijverberg K."/>
            <person name="Xiong W."/>
            <person name="Schranz E."/>
        </authorList>
    </citation>
    <scope>NUCLEOTIDE SEQUENCE</scope>
</reference>
<gene>
    <name evidence="2" type="ORF">LSALG_LOCUS12946</name>
</gene>
<accession>A0AA35VTH5</accession>
<feature type="region of interest" description="Disordered" evidence="1">
    <location>
        <begin position="1"/>
        <end position="35"/>
    </location>
</feature>
<keyword evidence="3" id="KW-1185">Reference proteome</keyword>
<dbReference type="EMBL" id="OX465078">
    <property type="protein sequence ID" value="CAI9272755.1"/>
    <property type="molecule type" value="Genomic_DNA"/>
</dbReference>
<feature type="compositionally biased region" description="Basic and acidic residues" evidence="1">
    <location>
        <begin position="90"/>
        <end position="109"/>
    </location>
</feature>
<evidence type="ECO:0000313" key="3">
    <source>
        <dbReference type="Proteomes" id="UP001177003"/>
    </source>
</evidence>
<sequence length="161" mass="17895">MGRESETYPSETTTGISKRNSRNQLDDGGGVEWSGKSCRSCTGRVIADCVAVCCCPCAVVNFFTLTFLKLPWMMGKKCLGNMSKKKEKKKLKDEEKDGISRKEKGEKVASGKVNAIGEDDEQGGSRKYSARFEAERVWLELYRVDNLGFGRVSFNGIQSLE</sequence>
<dbReference type="PANTHER" id="PTHR33264">
    <property type="entry name" value="EXPRESSED PROTEIN"/>
    <property type="match status" value="1"/>
</dbReference>
<proteinExistence type="predicted"/>
<dbReference type="PANTHER" id="PTHR33264:SF6">
    <property type="entry name" value="OS01G0638800 PROTEIN"/>
    <property type="match status" value="1"/>
</dbReference>